<feature type="region of interest" description="Disordered" evidence="1">
    <location>
        <begin position="1"/>
        <end position="50"/>
    </location>
</feature>
<evidence type="ECO:0000256" key="1">
    <source>
        <dbReference type="SAM" id="MobiDB-lite"/>
    </source>
</evidence>
<feature type="domain" description="DUF6697" evidence="4">
    <location>
        <begin position="240"/>
        <end position="434"/>
    </location>
</feature>
<keyword evidence="2" id="KW-0812">Transmembrane</keyword>
<dbReference type="AlphaFoldDB" id="A0A5M3MXN8"/>
<evidence type="ECO:0000259" key="3">
    <source>
        <dbReference type="Pfam" id="PF20151"/>
    </source>
</evidence>
<dbReference type="RefSeq" id="XP_007765734.1">
    <property type="nucleotide sequence ID" value="XM_007767544.1"/>
</dbReference>
<keyword evidence="6" id="KW-1185">Reference proteome</keyword>
<keyword evidence="2" id="KW-1133">Transmembrane helix</keyword>
<evidence type="ECO:0000313" key="6">
    <source>
        <dbReference type="Proteomes" id="UP000053558"/>
    </source>
</evidence>
<dbReference type="OrthoDB" id="3176940at2759"/>
<name>A0A5M3MXN8_CONPW</name>
<evidence type="ECO:0000313" key="5">
    <source>
        <dbReference type="EMBL" id="EIW83872.1"/>
    </source>
</evidence>
<dbReference type="Pfam" id="PF20151">
    <property type="entry name" value="DUF6533"/>
    <property type="match status" value="1"/>
</dbReference>
<gene>
    <name evidence="5" type="ORF">CONPUDRAFT_142400</name>
</gene>
<evidence type="ECO:0000259" key="4">
    <source>
        <dbReference type="Pfam" id="PF20411"/>
    </source>
</evidence>
<comment type="caution">
    <text evidence="5">The sequence shown here is derived from an EMBL/GenBank/DDBJ whole genome shotgun (WGS) entry which is preliminary data.</text>
</comment>
<feature type="compositionally biased region" description="Basic and acidic residues" evidence="1">
    <location>
        <begin position="17"/>
        <end position="26"/>
    </location>
</feature>
<feature type="region of interest" description="Disordered" evidence="1">
    <location>
        <begin position="444"/>
        <end position="522"/>
    </location>
</feature>
<proteinExistence type="predicted"/>
<feature type="domain" description="DUF6533" evidence="3">
    <location>
        <begin position="600"/>
        <end position="634"/>
    </location>
</feature>
<dbReference type="Pfam" id="PF20411">
    <property type="entry name" value="DUF6697"/>
    <property type="match status" value="1"/>
</dbReference>
<dbReference type="KEGG" id="cput:CONPUDRAFT_142400"/>
<organism evidence="5 6">
    <name type="scientific">Coniophora puteana (strain RWD-64-598)</name>
    <name type="common">Brown rot fungus</name>
    <dbReference type="NCBI Taxonomy" id="741705"/>
    <lineage>
        <taxon>Eukaryota</taxon>
        <taxon>Fungi</taxon>
        <taxon>Dikarya</taxon>
        <taxon>Basidiomycota</taxon>
        <taxon>Agaricomycotina</taxon>
        <taxon>Agaricomycetes</taxon>
        <taxon>Agaricomycetidae</taxon>
        <taxon>Boletales</taxon>
        <taxon>Coniophorineae</taxon>
        <taxon>Coniophoraceae</taxon>
        <taxon>Coniophora</taxon>
    </lineage>
</organism>
<keyword evidence="2" id="KW-0472">Membrane</keyword>
<evidence type="ECO:0000256" key="2">
    <source>
        <dbReference type="SAM" id="Phobius"/>
    </source>
</evidence>
<dbReference type="Proteomes" id="UP000053558">
    <property type="component" value="Unassembled WGS sequence"/>
</dbReference>
<feature type="compositionally biased region" description="Acidic residues" evidence="1">
    <location>
        <begin position="480"/>
        <end position="490"/>
    </location>
</feature>
<dbReference type="InterPro" id="IPR045340">
    <property type="entry name" value="DUF6533"/>
</dbReference>
<reference evidence="6" key="1">
    <citation type="journal article" date="2012" name="Science">
        <title>The Paleozoic origin of enzymatic lignin decomposition reconstructed from 31 fungal genomes.</title>
        <authorList>
            <person name="Floudas D."/>
            <person name="Binder M."/>
            <person name="Riley R."/>
            <person name="Barry K."/>
            <person name="Blanchette R.A."/>
            <person name="Henrissat B."/>
            <person name="Martinez A.T."/>
            <person name="Otillar R."/>
            <person name="Spatafora J.W."/>
            <person name="Yadav J.S."/>
            <person name="Aerts A."/>
            <person name="Benoit I."/>
            <person name="Boyd A."/>
            <person name="Carlson A."/>
            <person name="Copeland A."/>
            <person name="Coutinho P.M."/>
            <person name="de Vries R.P."/>
            <person name="Ferreira P."/>
            <person name="Findley K."/>
            <person name="Foster B."/>
            <person name="Gaskell J."/>
            <person name="Glotzer D."/>
            <person name="Gorecki P."/>
            <person name="Heitman J."/>
            <person name="Hesse C."/>
            <person name="Hori C."/>
            <person name="Igarashi K."/>
            <person name="Jurgens J.A."/>
            <person name="Kallen N."/>
            <person name="Kersten P."/>
            <person name="Kohler A."/>
            <person name="Kuees U."/>
            <person name="Kumar T.K.A."/>
            <person name="Kuo A."/>
            <person name="LaButti K."/>
            <person name="Larrondo L.F."/>
            <person name="Lindquist E."/>
            <person name="Ling A."/>
            <person name="Lombard V."/>
            <person name="Lucas S."/>
            <person name="Lundell T."/>
            <person name="Martin R."/>
            <person name="McLaughlin D.J."/>
            <person name="Morgenstern I."/>
            <person name="Morin E."/>
            <person name="Murat C."/>
            <person name="Nagy L.G."/>
            <person name="Nolan M."/>
            <person name="Ohm R.A."/>
            <person name="Patyshakuliyeva A."/>
            <person name="Rokas A."/>
            <person name="Ruiz-Duenas F.J."/>
            <person name="Sabat G."/>
            <person name="Salamov A."/>
            <person name="Samejima M."/>
            <person name="Schmutz J."/>
            <person name="Slot J.C."/>
            <person name="St John F."/>
            <person name="Stenlid J."/>
            <person name="Sun H."/>
            <person name="Sun S."/>
            <person name="Syed K."/>
            <person name="Tsang A."/>
            <person name="Wiebenga A."/>
            <person name="Young D."/>
            <person name="Pisabarro A."/>
            <person name="Eastwood D.C."/>
            <person name="Martin F."/>
            <person name="Cullen D."/>
            <person name="Grigoriev I.V."/>
            <person name="Hibbett D.S."/>
        </authorList>
    </citation>
    <scope>NUCLEOTIDE SEQUENCE [LARGE SCALE GENOMIC DNA]</scope>
    <source>
        <strain evidence="6">RWD-64-598 SS2</strain>
    </source>
</reference>
<dbReference type="EMBL" id="JH711575">
    <property type="protein sequence ID" value="EIW83872.1"/>
    <property type="molecule type" value="Genomic_DNA"/>
</dbReference>
<dbReference type="GeneID" id="19201740"/>
<feature type="transmembrane region" description="Helical" evidence="2">
    <location>
        <begin position="680"/>
        <end position="700"/>
    </location>
</feature>
<protein>
    <submittedName>
        <fullName evidence="5">Uncharacterized protein</fullName>
    </submittedName>
</protein>
<sequence>MPSKNLYGIFDPTPEPEDYKPVERTAFDAPEVPADATDQKSGVPPSHVEDSQTLLSQVEDSITLLPIPVDTAEPYIGPEDVKVEDFAPNASHTSELDPPNETHADITVTQLDEFLENADGNLSMENSQPTSVKREDHCPVIDLMENTTPAPVRVPRRRKRTRAAVEVVVPTPESLYGRRQPLLPAQEATVQRLRNPNFPVKIKEERQLSTDSVYNRIAKVGMELYPGVPDDPIFTSLVAPREFYSHLFGGSCQSTFPTISKRNLERHGYDDFMYTLLDWEPHAPQIAGAPGLWYELASDPHGPHGKGSWGVLRVIVRMAPSQWLYMGQYTMTPAEPLTAREWLEQKPIVKHTWVSNIQRGPYGRYIRCRVTLRKQLEREPEHQEIKNAWDTDNDFKGLTAEDISSAFARGEEQIYIYCMKCVGYDEAFQRKVVDNFATWVPRPRTERGQGARAMKKARPTNTSNTPVKGRKRRRSNDSGSPEEDELEEGDPAVKDVVGHTVEQAGDLRRSKRVRRPPRLPDADSDIEEIHVVPKNDPKVAVSTQQTHGDLIEMPLVVAQPRKGAMVVDDLSSVASSVEFPLSMSEPDLSSTVHDSLSSKVYECLRTLDMEVQHIWYSPWSFVKVLYIWTRYTVFFQTAFDLRYIFESGIACDTQVVKAVIFTLFIRTWAIYGRSARAGSALVGIYLAFAGASIFFTLASLRTSSIFRIFDIEGCFLEMAEPIWQTLGPPILLAANTSKIMRNSTTKESHSSL</sequence>
<accession>A0A5M3MXN8</accession>
<dbReference type="InterPro" id="IPR046520">
    <property type="entry name" value="DUF6697"/>
</dbReference>